<dbReference type="GO" id="GO:0003677">
    <property type="term" value="F:DNA binding"/>
    <property type="evidence" value="ECO:0007669"/>
    <property type="project" value="UniProtKB-KW"/>
</dbReference>
<keyword evidence="7" id="KW-0238">DNA-binding</keyword>
<evidence type="ECO:0000256" key="8">
    <source>
        <dbReference type="ARBA" id="ARBA00023235"/>
    </source>
</evidence>
<reference evidence="10 11" key="1">
    <citation type="submission" date="2015-10" db="EMBL/GenBank/DDBJ databases">
        <title>Metagenome-Assembled Genomes uncover a global brackish microbiome.</title>
        <authorList>
            <person name="Hugerth L.W."/>
            <person name="Larsson J."/>
            <person name="Alneberg J."/>
            <person name="Lindh M.V."/>
            <person name="Legrand C."/>
            <person name="Pinhassi J."/>
            <person name="Andersson A.F."/>
        </authorList>
    </citation>
    <scope>NUCLEOTIDE SEQUENCE [LARGE SCALE GENOMIC DNA]</scope>
    <source>
        <strain evidence="10">BACL15 MAG-120823-bin78</strain>
    </source>
</reference>
<gene>
    <name evidence="10" type="ORF">ABR55_02910</name>
</gene>
<feature type="domain" description="DNA gyrase B subunit C-terminal" evidence="9">
    <location>
        <begin position="1"/>
        <end position="48"/>
    </location>
</feature>
<evidence type="ECO:0000313" key="10">
    <source>
        <dbReference type="EMBL" id="KRO35974.1"/>
    </source>
</evidence>
<dbReference type="Gene3D" id="3.40.50.670">
    <property type="match status" value="1"/>
</dbReference>
<dbReference type="Proteomes" id="UP000052955">
    <property type="component" value="Unassembled WGS sequence"/>
</dbReference>
<comment type="catalytic activity">
    <reaction evidence="1">
        <text>ATP-dependent breakage, passage and rejoining of double-stranded DNA.</text>
        <dbReference type="EC" id="5.6.2.2"/>
    </reaction>
</comment>
<dbReference type="EMBL" id="LIAN01000240">
    <property type="protein sequence ID" value="KRO35974.1"/>
    <property type="molecule type" value="Genomic_DNA"/>
</dbReference>
<evidence type="ECO:0000256" key="4">
    <source>
        <dbReference type="ARBA" id="ARBA00022741"/>
    </source>
</evidence>
<dbReference type="InterPro" id="IPR000565">
    <property type="entry name" value="Topo_IIA_B"/>
</dbReference>
<keyword evidence="5" id="KW-0067">ATP-binding</keyword>
<evidence type="ECO:0000256" key="3">
    <source>
        <dbReference type="ARBA" id="ARBA00012895"/>
    </source>
</evidence>
<name>A0A0R2PDI3_9ACTN</name>
<organism evidence="10 11">
    <name type="scientific">Actinobacteria bacterium BACL15 MAG-120823-bin78</name>
    <dbReference type="NCBI Taxonomy" id="1655563"/>
    <lineage>
        <taxon>Bacteria</taxon>
        <taxon>Bacillati</taxon>
        <taxon>Actinomycetota</taxon>
        <taxon>Actinomycetes</taxon>
        <taxon>Actinomycetes incertae sedis</taxon>
        <taxon>ac1 cluster</taxon>
    </lineage>
</organism>
<dbReference type="GO" id="GO:0034335">
    <property type="term" value="F:DNA negative supercoiling activity"/>
    <property type="evidence" value="ECO:0007669"/>
    <property type="project" value="UniProtKB-ARBA"/>
</dbReference>
<dbReference type="Pfam" id="PF00986">
    <property type="entry name" value="DNA_gyraseB_C"/>
    <property type="match status" value="1"/>
</dbReference>
<keyword evidence="8" id="KW-0413">Isomerase</keyword>
<evidence type="ECO:0000256" key="5">
    <source>
        <dbReference type="ARBA" id="ARBA00022840"/>
    </source>
</evidence>
<evidence type="ECO:0000256" key="6">
    <source>
        <dbReference type="ARBA" id="ARBA00023029"/>
    </source>
</evidence>
<evidence type="ECO:0000256" key="1">
    <source>
        <dbReference type="ARBA" id="ARBA00000185"/>
    </source>
</evidence>
<protein>
    <recommendedName>
        <fullName evidence="3">DNA topoisomerase (ATP-hydrolyzing)</fullName>
        <ecNumber evidence="3">5.6.2.2</ecNumber>
    </recommendedName>
</protein>
<dbReference type="InterPro" id="IPR013760">
    <property type="entry name" value="Topo_IIA-like_dom_sf"/>
</dbReference>
<comment type="similarity">
    <text evidence="2">Belongs to the type II topoisomerase GyrB family.</text>
</comment>
<keyword evidence="4" id="KW-0547">Nucleotide-binding</keyword>
<dbReference type="InterPro" id="IPR013759">
    <property type="entry name" value="Topo_IIA_B_C"/>
</dbReference>
<evidence type="ECO:0000313" key="11">
    <source>
        <dbReference type="Proteomes" id="UP000052955"/>
    </source>
</evidence>
<accession>A0A0R2PDI3</accession>
<dbReference type="GO" id="GO:0005524">
    <property type="term" value="F:ATP binding"/>
    <property type="evidence" value="ECO:0007669"/>
    <property type="project" value="UniProtKB-KW"/>
</dbReference>
<dbReference type="PANTHER" id="PTHR45866:SF1">
    <property type="entry name" value="DNA GYRASE SUBUNIT B, MITOCHONDRIAL"/>
    <property type="match status" value="1"/>
</dbReference>
<dbReference type="PRINTS" id="PR01159">
    <property type="entry name" value="DNAGYRASEB"/>
</dbReference>
<dbReference type="InterPro" id="IPR002288">
    <property type="entry name" value="DNA_gyrase_B_C"/>
</dbReference>
<proteinExistence type="inferred from homology"/>
<keyword evidence="6" id="KW-0799">Topoisomerase</keyword>
<evidence type="ECO:0000259" key="9">
    <source>
        <dbReference type="Pfam" id="PF00986"/>
    </source>
</evidence>
<dbReference type="EC" id="5.6.2.2" evidence="3"/>
<dbReference type="PANTHER" id="PTHR45866">
    <property type="entry name" value="DNA GYRASE/TOPOISOMERASE SUBUNIT B"/>
    <property type="match status" value="1"/>
</dbReference>
<comment type="caution">
    <text evidence="10">The sequence shown here is derived from an EMBL/GenBank/DDBJ whole genome shotgun (WGS) entry which is preliminary data.</text>
</comment>
<dbReference type="GO" id="GO:0006265">
    <property type="term" value="P:DNA topological change"/>
    <property type="evidence" value="ECO:0007669"/>
    <property type="project" value="InterPro"/>
</dbReference>
<dbReference type="SUPFAM" id="SSF56719">
    <property type="entry name" value="Type II DNA topoisomerase"/>
    <property type="match status" value="1"/>
</dbReference>
<dbReference type="AlphaFoldDB" id="A0A0R2PDI3"/>
<sequence>MDADQLRETTMDPDARTLRRITVSDAAASEAMFELLMGSDVAPRKEFIANAEIDRDHIDA</sequence>
<evidence type="ECO:0000256" key="2">
    <source>
        <dbReference type="ARBA" id="ARBA00010708"/>
    </source>
</evidence>
<evidence type="ECO:0000256" key="7">
    <source>
        <dbReference type="ARBA" id="ARBA00023125"/>
    </source>
</evidence>